<evidence type="ECO:0000313" key="6">
    <source>
        <dbReference type="Proteomes" id="UP001073053"/>
    </source>
</evidence>
<dbReference type="Pfam" id="PF03358">
    <property type="entry name" value="FMN_red"/>
    <property type="match status" value="1"/>
</dbReference>
<dbReference type="EMBL" id="JALAWA010000016">
    <property type="protein sequence ID" value="MCY9186779.1"/>
    <property type="molecule type" value="Genomic_DNA"/>
</dbReference>
<comment type="caution">
    <text evidence="5">The sequence shown here is derived from an EMBL/GenBank/DDBJ whole genome shotgun (WGS) entry which is preliminary data.</text>
</comment>
<name>A0A9Q4EM21_9BACI</name>
<feature type="domain" description="NADPH-dependent FMN reductase-like" evidence="4">
    <location>
        <begin position="1"/>
        <end position="136"/>
    </location>
</feature>
<keyword evidence="2" id="KW-0521">NADP</keyword>
<evidence type="ECO:0000256" key="2">
    <source>
        <dbReference type="ARBA" id="ARBA00022857"/>
    </source>
</evidence>
<reference evidence="5" key="1">
    <citation type="submission" date="2022-02" db="EMBL/GenBank/DDBJ databases">
        <title>Crop Bioprotection Bacillus Genome Sequencing.</title>
        <authorList>
            <person name="Dunlap C."/>
        </authorList>
    </citation>
    <scope>NUCLEOTIDE SEQUENCE</scope>
    <source>
        <strain evidence="5">EC49O2N-C10</strain>
    </source>
</reference>
<dbReference type="InterPro" id="IPR029039">
    <property type="entry name" value="Flavoprotein-like_sf"/>
</dbReference>
<dbReference type="FunFam" id="3.40.50.360:FF:000022">
    <property type="entry name" value="NADPH azoreductase"/>
    <property type="match status" value="1"/>
</dbReference>
<comment type="similarity">
    <text evidence="1">Belongs to the azoreductase type 2 family.</text>
</comment>
<evidence type="ECO:0000256" key="1">
    <source>
        <dbReference type="ARBA" id="ARBA00009428"/>
    </source>
</evidence>
<sequence>MNILVISGSPRTHGRTRIAAAYISSVYQTDLIDLSEFILPLFKGEAEQAELMRVQELKQRVSKADAIVLLSPEYHSGMSGALKNALDFLSSEQFKYKPVALLAAAGGGKGGINALNNMRTVMRGLYANAIPRQLVLDPVTIDVENATLTEHMAASIKELMEELHMFANAGTPRRLNTGGFFM</sequence>
<evidence type="ECO:0000256" key="3">
    <source>
        <dbReference type="ARBA" id="ARBA00023002"/>
    </source>
</evidence>
<dbReference type="AlphaFoldDB" id="A0A9Q4EM21"/>
<dbReference type="GO" id="GO:0016491">
    <property type="term" value="F:oxidoreductase activity"/>
    <property type="evidence" value="ECO:0007669"/>
    <property type="project" value="UniProtKB-KW"/>
</dbReference>
<organism evidence="5 6">
    <name type="scientific">Bacillus halotolerans</name>
    <dbReference type="NCBI Taxonomy" id="260554"/>
    <lineage>
        <taxon>Bacteria</taxon>
        <taxon>Bacillati</taxon>
        <taxon>Bacillota</taxon>
        <taxon>Bacilli</taxon>
        <taxon>Bacillales</taxon>
        <taxon>Bacillaceae</taxon>
        <taxon>Bacillus</taxon>
    </lineage>
</organism>
<gene>
    <name evidence="5" type="ORF">MOF03_19415</name>
</gene>
<dbReference type="InterPro" id="IPR005025">
    <property type="entry name" value="FMN_Rdtase-like_dom"/>
</dbReference>
<proteinExistence type="inferred from homology"/>
<dbReference type="Gene3D" id="3.40.50.360">
    <property type="match status" value="1"/>
</dbReference>
<dbReference type="InterPro" id="IPR050712">
    <property type="entry name" value="NAD(P)H-dep_reductase"/>
</dbReference>
<dbReference type="RefSeq" id="WP_268498012.1">
    <property type="nucleotide sequence ID" value="NZ_JALAVZ010000009.1"/>
</dbReference>
<dbReference type="PANTHER" id="PTHR30543">
    <property type="entry name" value="CHROMATE REDUCTASE"/>
    <property type="match status" value="1"/>
</dbReference>
<dbReference type="GO" id="GO:0005829">
    <property type="term" value="C:cytosol"/>
    <property type="evidence" value="ECO:0007669"/>
    <property type="project" value="TreeGrafter"/>
</dbReference>
<accession>A0A9Q4EM21</accession>
<dbReference type="SUPFAM" id="SSF52218">
    <property type="entry name" value="Flavoproteins"/>
    <property type="match status" value="1"/>
</dbReference>
<keyword evidence="3" id="KW-0560">Oxidoreductase</keyword>
<protein>
    <submittedName>
        <fullName evidence="5">NAD(P)H-dependent oxidoreductase</fullName>
    </submittedName>
</protein>
<dbReference type="GO" id="GO:0010181">
    <property type="term" value="F:FMN binding"/>
    <property type="evidence" value="ECO:0007669"/>
    <property type="project" value="TreeGrafter"/>
</dbReference>
<dbReference type="PANTHER" id="PTHR30543:SF21">
    <property type="entry name" value="NAD(P)H-DEPENDENT FMN REDUCTASE LOT6"/>
    <property type="match status" value="1"/>
</dbReference>
<evidence type="ECO:0000259" key="4">
    <source>
        <dbReference type="Pfam" id="PF03358"/>
    </source>
</evidence>
<evidence type="ECO:0000313" key="5">
    <source>
        <dbReference type="EMBL" id="MCY9186779.1"/>
    </source>
</evidence>
<dbReference type="Proteomes" id="UP001073053">
    <property type="component" value="Unassembled WGS sequence"/>
</dbReference>